<evidence type="ECO:0000313" key="1">
    <source>
        <dbReference type="EMBL" id="KER18215.1"/>
    </source>
</evidence>
<dbReference type="CTD" id="20326506"/>
<dbReference type="RefSeq" id="XP_009178038.1">
    <property type="nucleotide sequence ID" value="XM_009179774.1"/>
</dbReference>
<reference evidence="1 2" key="1">
    <citation type="submission" date="2013-11" db="EMBL/GenBank/DDBJ databases">
        <title>Opisthorchis viverrini - life in the bile duct.</title>
        <authorList>
            <person name="Young N.D."/>
            <person name="Nagarajan N."/>
            <person name="Lin S.J."/>
            <person name="Korhonen P.K."/>
            <person name="Jex A.R."/>
            <person name="Hall R.S."/>
            <person name="Safavi-Hemami H."/>
            <person name="Kaewkong W."/>
            <person name="Bertrand D."/>
            <person name="Gao S."/>
            <person name="Seet Q."/>
            <person name="Wongkham S."/>
            <person name="Teh B.T."/>
            <person name="Wongkham C."/>
            <person name="Intapan P.M."/>
            <person name="Maleewong W."/>
            <person name="Yang X."/>
            <person name="Hu M."/>
            <person name="Wang Z."/>
            <person name="Hofmann A."/>
            <person name="Sternberg P.W."/>
            <person name="Tan P."/>
            <person name="Wang J."/>
            <person name="Gasser R.B."/>
        </authorList>
    </citation>
    <scope>NUCLEOTIDE SEQUENCE [LARGE SCALE GENOMIC DNA]</scope>
</reference>
<protein>
    <submittedName>
        <fullName evidence="1">Uncharacterized protein</fullName>
    </submittedName>
</protein>
<accession>A0A074Z4K5</accession>
<keyword evidence="2" id="KW-1185">Reference proteome</keyword>
<evidence type="ECO:0000313" key="2">
    <source>
        <dbReference type="Proteomes" id="UP000054324"/>
    </source>
</evidence>
<dbReference type="AlphaFoldDB" id="A0A074Z4K5"/>
<dbReference type="Proteomes" id="UP000054324">
    <property type="component" value="Unassembled WGS sequence"/>
</dbReference>
<proteinExistence type="predicted"/>
<dbReference type="EMBL" id="KL606040">
    <property type="protein sequence ID" value="KER18215.1"/>
    <property type="molecule type" value="Genomic_DNA"/>
</dbReference>
<gene>
    <name evidence="1" type="ORF">T265_12338</name>
</gene>
<organism evidence="1 2">
    <name type="scientific">Opisthorchis viverrini</name>
    <name type="common">Southeast Asian liver fluke</name>
    <dbReference type="NCBI Taxonomy" id="6198"/>
    <lineage>
        <taxon>Eukaryota</taxon>
        <taxon>Metazoa</taxon>
        <taxon>Spiralia</taxon>
        <taxon>Lophotrochozoa</taxon>
        <taxon>Platyhelminthes</taxon>
        <taxon>Trematoda</taxon>
        <taxon>Digenea</taxon>
        <taxon>Opisthorchiida</taxon>
        <taxon>Opisthorchiata</taxon>
        <taxon>Opisthorchiidae</taxon>
        <taxon>Opisthorchis</taxon>
    </lineage>
</organism>
<dbReference type="KEGG" id="ovi:T265_12338"/>
<dbReference type="GeneID" id="20326506"/>
<name>A0A074Z4K5_OPIVI</name>
<sequence>MSCGLDWRSPVKAQATMDNPKPVYAKVIHAELKIIGYTNYHSRLVTFSREEARCDQNNECSSA</sequence>